<dbReference type="SUPFAM" id="SSF51735">
    <property type="entry name" value="NAD(P)-binding Rossmann-fold domains"/>
    <property type="match status" value="1"/>
</dbReference>
<sequence length="88" mass="9530">MKNFPMFLRMDGRRVVLCGGGEEIARKSRLVLRTEARLTIIAPELDSELRGLVATGRADHQAALGADSFDNAALVFIATGDADRDADL</sequence>
<comment type="caution">
    <text evidence="6">The sequence shown here is derived from an EMBL/GenBank/DDBJ whole genome shotgun (WGS) entry which is preliminary data.</text>
</comment>
<keyword evidence="6" id="KW-0489">Methyltransferase</keyword>
<organism evidence="6 7">
    <name type="scientific">Pseudooceanicola lipolyticus</name>
    <dbReference type="NCBI Taxonomy" id="2029104"/>
    <lineage>
        <taxon>Bacteria</taxon>
        <taxon>Pseudomonadati</taxon>
        <taxon>Pseudomonadota</taxon>
        <taxon>Alphaproteobacteria</taxon>
        <taxon>Rhodobacterales</taxon>
        <taxon>Paracoccaceae</taxon>
        <taxon>Pseudooceanicola</taxon>
    </lineage>
</organism>
<keyword evidence="5" id="KW-0627">Porphyrin biosynthesis</keyword>
<evidence type="ECO:0000256" key="1">
    <source>
        <dbReference type="ARBA" id="ARBA00005010"/>
    </source>
</evidence>
<dbReference type="GO" id="GO:0032259">
    <property type="term" value="P:methylation"/>
    <property type="evidence" value="ECO:0007669"/>
    <property type="project" value="UniProtKB-KW"/>
</dbReference>
<dbReference type="RefSeq" id="WP_276308643.1">
    <property type="nucleotide sequence ID" value="NZ_PGTB01000086.1"/>
</dbReference>
<accession>A0A2M8IYC8</accession>
<keyword evidence="7" id="KW-1185">Reference proteome</keyword>
<evidence type="ECO:0000256" key="3">
    <source>
        <dbReference type="ARBA" id="ARBA00023002"/>
    </source>
</evidence>
<gene>
    <name evidence="6" type="ORF">CVM52_16720</name>
</gene>
<dbReference type="PANTHER" id="PTHR35330:SF1">
    <property type="entry name" value="SIROHEME BIOSYNTHESIS PROTEIN MET8"/>
    <property type="match status" value="1"/>
</dbReference>
<evidence type="ECO:0000256" key="4">
    <source>
        <dbReference type="ARBA" id="ARBA00023027"/>
    </source>
</evidence>
<dbReference type="InterPro" id="IPR036291">
    <property type="entry name" value="NAD(P)-bd_dom_sf"/>
</dbReference>
<dbReference type="Proteomes" id="UP000231553">
    <property type="component" value="Unassembled WGS sequence"/>
</dbReference>
<evidence type="ECO:0000313" key="6">
    <source>
        <dbReference type="EMBL" id="PJE35537.1"/>
    </source>
</evidence>
<dbReference type="AlphaFoldDB" id="A0A2M8IYC8"/>
<dbReference type="InterPro" id="IPR028161">
    <property type="entry name" value="Met8-like"/>
</dbReference>
<reference evidence="6 7" key="1">
    <citation type="journal article" date="2018" name="Int. J. Syst. Evol. Microbiol.">
        <title>Pseudooceanicola lipolyticus sp. nov., a marine alphaproteobacterium, reclassification of Oceanicola flagellatus as Pseudooceanicola flagellatus comb. nov. and emended description of the genus Pseudooceanicola.</title>
        <authorList>
            <person name="Huang M.-M."/>
            <person name="Guo L.-L."/>
            <person name="Wu Y.-H."/>
            <person name="Lai Q.-L."/>
            <person name="Shao Z.-Z."/>
            <person name="Wang C.-S."/>
            <person name="Wu M."/>
            <person name="Xu X.-W."/>
        </authorList>
    </citation>
    <scope>NUCLEOTIDE SEQUENCE [LARGE SCALE GENOMIC DNA]</scope>
    <source>
        <strain evidence="6 7">157</strain>
    </source>
</reference>
<name>A0A2M8IYC8_9RHOB</name>
<keyword evidence="6" id="KW-0808">Transferase</keyword>
<feature type="non-terminal residue" evidence="6">
    <location>
        <position position="88"/>
    </location>
</feature>
<protein>
    <recommendedName>
        <fullName evidence="2">precorrin-2 dehydrogenase</fullName>
        <ecNumber evidence="2">1.3.1.76</ecNumber>
    </recommendedName>
</protein>
<evidence type="ECO:0000256" key="2">
    <source>
        <dbReference type="ARBA" id="ARBA00012400"/>
    </source>
</evidence>
<dbReference type="GO" id="GO:0004325">
    <property type="term" value="F:ferrochelatase activity"/>
    <property type="evidence" value="ECO:0007669"/>
    <property type="project" value="InterPro"/>
</dbReference>
<evidence type="ECO:0000313" key="7">
    <source>
        <dbReference type="Proteomes" id="UP000231553"/>
    </source>
</evidence>
<dbReference type="Gene3D" id="3.40.50.720">
    <property type="entry name" value="NAD(P)-binding Rossmann-like Domain"/>
    <property type="match status" value="1"/>
</dbReference>
<proteinExistence type="predicted"/>
<comment type="pathway">
    <text evidence="1">Porphyrin-containing compound metabolism; siroheme biosynthesis; sirohydrochlorin from precorrin-2: step 1/1.</text>
</comment>
<keyword evidence="3" id="KW-0560">Oxidoreductase</keyword>
<dbReference type="GO" id="GO:0019354">
    <property type="term" value="P:siroheme biosynthetic process"/>
    <property type="evidence" value="ECO:0007669"/>
    <property type="project" value="InterPro"/>
</dbReference>
<dbReference type="GO" id="GO:0043115">
    <property type="term" value="F:precorrin-2 dehydrogenase activity"/>
    <property type="evidence" value="ECO:0007669"/>
    <property type="project" value="UniProtKB-EC"/>
</dbReference>
<evidence type="ECO:0000256" key="5">
    <source>
        <dbReference type="ARBA" id="ARBA00023244"/>
    </source>
</evidence>
<keyword evidence="4" id="KW-0520">NAD</keyword>
<dbReference type="PANTHER" id="PTHR35330">
    <property type="entry name" value="SIROHEME BIOSYNTHESIS PROTEIN MET8"/>
    <property type="match status" value="1"/>
</dbReference>
<dbReference type="EMBL" id="PGTB01000086">
    <property type="protein sequence ID" value="PJE35537.1"/>
    <property type="molecule type" value="Genomic_DNA"/>
</dbReference>
<dbReference type="Pfam" id="PF13241">
    <property type="entry name" value="NAD_binding_7"/>
    <property type="match status" value="1"/>
</dbReference>
<dbReference type="EC" id="1.3.1.76" evidence="2"/>
<dbReference type="GO" id="GO:0008168">
    <property type="term" value="F:methyltransferase activity"/>
    <property type="evidence" value="ECO:0007669"/>
    <property type="project" value="UniProtKB-KW"/>
</dbReference>